<accession>A0A5C3KD31</accession>
<keyword evidence="1" id="KW-0732">Signal</keyword>
<sequence>MNKYFVTLLAIFAVGAMAAPQSTTEPLRCDLEPNGRRCPPGFTCCGPVIDGVGGTCQQLGNDFFCPT</sequence>
<evidence type="ECO:0008006" key="4">
    <source>
        <dbReference type="Google" id="ProtNLM"/>
    </source>
</evidence>
<name>A0A5C3KD31_COPMA</name>
<dbReference type="AlphaFoldDB" id="A0A5C3KD31"/>
<dbReference type="EMBL" id="ML210454">
    <property type="protein sequence ID" value="TFK17870.1"/>
    <property type="molecule type" value="Genomic_DNA"/>
</dbReference>
<reference evidence="2 3" key="1">
    <citation type="journal article" date="2019" name="Nat. Ecol. Evol.">
        <title>Megaphylogeny resolves global patterns of mushroom evolution.</title>
        <authorList>
            <person name="Varga T."/>
            <person name="Krizsan K."/>
            <person name="Foldi C."/>
            <person name="Dima B."/>
            <person name="Sanchez-Garcia M."/>
            <person name="Sanchez-Ramirez S."/>
            <person name="Szollosi G.J."/>
            <person name="Szarkandi J.G."/>
            <person name="Papp V."/>
            <person name="Albert L."/>
            <person name="Andreopoulos W."/>
            <person name="Angelini C."/>
            <person name="Antonin V."/>
            <person name="Barry K.W."/>
            <person name="Bougher N.L."/>
            <person name="Buchanan P."/>
            <person name="Buyck B."/>
            <person name="Bense V."/>
            <person name="Catcheside P."/>
            <person name="Chovatia M."/>
            <person name="Cooper J."/>
            <person name="Damon W."/>
            <person name="Desjardin D."/>
            <person name="Finy P."/>
            <person name="Geml J."/>
            <person name="Haridas S."/>
            <person name="Hughes K."/>
            <person name="Justo A."/>
            <person name="Karasinski D."/>
            <person name="Kautmanova I."/>
            <person name="Kiss B."/>
            <person name="Kocsube S."/>
            <person name="Kotiranta H."/>
            <person name="LaButti K.M."/>
            <person name="Lechner B.E."/>
            <person name="Liimatainen K."/>
            <person name="Lipzen A."/>
            <person name="Lukacs Z."/>
            <person name="Mihaltcheva S."/>
            <person name="Morgado L.N."/>
            <person name="Niskanen T."/>
            <person name="Noordeloos M.E."/>
            <person name="Ohm R.A."/>
            <person name="Ortiz-Santana B."/>
            <person name="Ovrebo C."/>
            <person name="Racz N."/>
            <person name="Riley R."/>
            <person name="Savchenko A."/>
            <person name="Shiryaev A."/>
            <person name="Soop K."/>
            <person name="Spirin V."/>
            <person name="Szebenyi C."/>
            <person name="Tomsovsky M."/>
            <person name="Tulloss R.E."/>
            <person name="Uehling J."/>
            <person name="Grigoriev I.V."/>
            <person name="Vagvolgyi C."/>
            <person name="Papp T."/>
            <person name="Martin F.M."/>
            <person name="Miettinen O."/>
            <person name="Hibbett D.S."/>
            <person name="Nagy L.G."/>
        </authorList>
    </citation>
    <scope>NUCLEOTIDE SEQUENCE [LARGE SCALE GENOMIC DNA]</scope>
    <source>
        <strain evidence="2 3">CBS 121175</strain>
    </source>
</reference>
<evidence type="ECO:0000256" key="1">
    <source>
        <dbReference type="SAM" id="SignalP"/>
    </source>
</evidence>
<dbReference type="Proteomes" id="UP000307440">
    <property type="component" value="Unassembled WGS sequence"/>
</dbReference>
<evidence type="ECO:0000313" key="3">
    <source>
        <dbReference type="Proteomes" id="UP000307440"/>
    </source>
</evidence>
<feature type="chain" id="PRO_5022695870" description="CBM1 domain-containing protein" evidence="1">
    <location>
        <begin position="19"/>
        <end position="67"/>
    </location>
</feature>
<dbReference type="OrthoDB" id="3026402at2759"/>
<organism evidence="2 3">
    <name type="scientific">Coprinopsis marcescibilis</name>
    <name type="common">Agaric fungus</name>
    <name type="synonym">Psathyrella marcescibilis</name>
    <dbReference type="NCBI Taxonomy" id="230819"/>
    <lineage>
        <taxon>Eukaryota</taxon>
        <taxon>Fungi</taxon>
        <taxon>Dikarya</taxon>
        <taxon>Basidiomycota</taxon>
        <taxon>Agaricomycotina</taxon>
        <taxon>Agaricomycetes</taxon>
        <taxon>Agaricomycetidae</taxon>
        <taxon>Agaricales</taxon>
        <taxon>Agaricineae</taxon>
        <taxon>Psathyrellaceae</taxon>
        <taxon>Coprinopsis</taxon>
    </lineage>
</organism>
<protein>
    <recommendedName>
        <fullName evidence="4">CBM1 domain-containing protein</fullName>
    </recommendedName>
</protein>
<feature type="signal peptide" evidence="1">
    <location>
        <begin position="1"/>
        <end position="18"/>
    </location>
</feature>
<proteinExistence type="predicted"/>
<gene>
    <name evidence="2" type="ORF">FA15DRAFT_675740</name>
</gene>
<keyword evidence="3" id="KW-1185">Reference proteome</keyword>
<evidence type="ECO:0000313" key="2">
    <source>
        <dbReference type="EMBL" id="TFK17870.1"/>
    </source>
</evidence>